<dbReference type="Pfam" id="PF08242">
    <property type="entry name" value="Methyltransf_12"/>
    <property type="match status" value="1"/>
</dbReference>
<dbReference type="InterPro" id="IPR013217">
    <property type="entry name" value="Methyltransf_12"/>
</dbReference>
<accession>A0A1U9WXQ3</accession>
<dbReference type="EMBL" id="KU665241">
    <property type="protein sequence ID" value="AQY61072.1"/>
    <property type="molecule type" value="Genomic_DNA"/>
</dbReference>
<sequence length="4753" mass="534810">MNFEELPLSYAQQRLWFLDQLEPNSSFYNVPLALHLEGTLKIDVLEKSLQEIIQRHEALRTNFATVEGNPVQVIKPESNWQLTLVNGKDSPKYREDQEIKKWLEIHSHQPFDLANDSLIRATLLKLSDTEHFLLICLHHIVSDGWSMGVFIQELTTFYNAYTKGLEPLLPELPIQYADFAIWQREYLQGEIRQNQLNYWQKQLAAAPALLHLPTDRPRPPEQRFEGDQINGILSPELSQDLNKLSREKGVTLFMTLLTAFKVLLYRYTGQEDILVGTPIANRTRSELAGLIGFFVNTLVLRTDLAGNPSFSEALKQVRKTATDAYDHQDLPFEMLVEALQPERNMSYTPLFQVMFGLDNEIVDSIDLEGIKATRQPLEFKTSKFDLSLSIQVKEAGLTAIWEYNTDLFDKSTIERLSGHFVNLLTGIIANPEQTVSQLPLLTESERNQLLFDWNQTEIDYKNDLCLHQLFEQQVKQNPQAIAVKLEDEFLTYEELNCKANQLAHYLQSLGVKSDSLVGIFVERSLDMIIGILGILKAGGAYVPLDINYPQERITYLIEDTQLSIVLTQSKFIEQLPKFIPNTICLDQDWSIIAKQSTVSPLVEVDQHNLAYIIYTSGSTGQPKGVMIEHRSVVNYILTTIREYGITSEDQILQFFSICFDASVQEIFVSLLSGATLVLRTEEMLRSSEYFWQCCQKWQLTVLSFPTAYWHQLASELTPDTLPILSKIKLIVIGGEAIQPAKVQQWQTVTGQYSPLPRLLNGYGPTEATIVTTLSEFTSPTITNIPIGRPISNTQVYILDACLQPVPVGVAGELHIGGMGLARGYLNRPELTQEKFIPNPFEKDEVIPPTPLNKGGNEPSKLYKTGDLCRYLPDGNIEYLGRIDNQVKIRGFRIELGEIETILSQHIAVKTAIVIAREDETEQKRLVAYIVPQAEGISNPQEQSLLAVTELRQFLKAQLPEYMVPSAFVILESLPLTSNGKVDRRALPAPDFQSEEQYVAPRNPIEEILAAIWVKVLKVEQVGIHDNFFELGGHSLLATQLISRIRKAFKVEMPLRELFVAPTVAALAQVIKRVSEQEQRTELPILPRGKDAELPLSFAQTRLWFLDQFESDSSFYNIPLALRLEGNLNQEVLIQSLEEICDRHEALRTNFITVDGVATQVIQTQAPWTVTIVDLQPLSSREQEIASQELTQNHAIQPFDLARDPLIRANLVILSETEHILLVCMHHIVSDGWSMGVFLQELTDLYNAYIQNQPSSLKPLPIQYGDYTLWQKQWLQGDILQRQLDYWQKQLADAPALLSLPTDRPRPAVQSFAGSHFPFTLSWELSQKLSQLTQEQGVTLFMTLLTAFDVLLYRYTEQEDILIGTPIANRNRSELEGLIGFFVNTLVLRTDLSGNPSFNELLIRVREMAMDAYTHQDLPFEMLVEVLQPERDLSHAPLFQVDFLLQNEPLSQLELIGLTASPLLTENATAKFDLTLGMENTDTGLRGVWEYNTDLFERSTIERLAGNFVTLLEAIVANPQQQISQLPLLTEVESQQLLKDWNGTEKDYPFHQCVHHLFEEQAERTPNAVAVVFEGLELTYQQLNIQANQLAHHLQSLGVGAEILVGIYLERSLLVIVGLLAVLKAGGAYVPLDPDYPQQRLTYMAEDAKISLLLTQQSLLSVLPVEDVGVIVLDQSAEILTVQSLENPVSEVVPENLLCVLYTSGSTGKPKGVMLTHEALVNHSWGISEIFGLTESDRVLQFASFGFDVAAEEIFPTWLKGGTVVLRPWQMFPTLTDFADFIEQESLTLLNITPAYWHEWAIAVSQSSATVPSSLRVVAVGGDAVLPETVNIWREWVGKRVECINVYGPTEASVTAIVHNLLDSQSEKMNSVLIGRPIANTKAYILDQNLQPAPIGVKGELHLCGVRLARGYLNRPELTAEKFIDNPFAAAPFNRLYKTGDLARYLPNGSIECFGRIDNQVKIRGFRIELGEIEAILNQHLDVQTSCVIIREDLPGQKYLVAYIVSHYERIPMISELRQFLAGNLPLYMVPQAFVFLESLPLTTNRKVDRRALPAPNLEGNRRDQYVAPRNAIEEMLVQTWTEVLKVGQVGIYDNFFEIGGHSLLATQLVSRIRSLFKIELPLRSLFAAATVAELAHLIGQLQQQNLTLTVPPILPRTKDGELPLSFAQQRLWFLDQLQPNSALYNIPMVLRLQGNLNQGALERSLLEICDRHEVLRTNFVTINGQPIQVIQTSNQQSTVSSIFSDVVELQHLSLNEQAERTQQLRQTQATQPFDLAKESLIRATLVVLSETEHLLLVCMHHIISDGWSIEVFIHELTTLYNAYAQNQPANLAPLPIQYADFAIWQRQWLQGDVLQNQLNYWQNQLADAPALLPLPTDHPRPAVQSFVGAYQEFSLSPALSQALTELSRKQGVTLFMTLLAAFDALLYRYTGSSDILVGTPIANRNRGEVEGLIGFFVNTLVLRTNLADNPSFSQLLTRVREVAMDAYAHQDLPFEMLVEALQPERDLSHTPLFQVAFVLQNTPGSEIEMAGLKVTDLPLENTTAKFDLTLAMVHTDNALKGVWEYNTDLFDSGTIERLAGHFVNLLAGIVANPQAQISQLPLLTEGEQQQLLIEWNNTQVDYPQIKCIHQLFEEQAERTPDAIAVVFENQPLTYAELNGRANQLAHYLQKLGVKPDTLVGICVERSLEMMVGLLGILKAGGAYVPLDPEYPQERLSFMLEDSQVKVLVTQAKLVKSIPEHQAQLICLDTEWEKIAQNITSNPESVAKPENLIYIIYTSGSTGKPKGVLVNHSNVVRLFAATDAWYNFNSQDVWSLFHSYAFDFSVWEMWGALLYGGRLVVVPYLVTRSPEAFYQLLCQEKVTILNQTPTAFRQLIQAEESLKGSFPLSRGDRSSTTDNDLSLRLVIFGGEALEINSLQPWFQRHGDQCPQLVNMYGITETTVHVTYRPLSMNDLNSTASVIGRPIPDLQVYLLDQHLQLVPVGVPGEMYVGGAGVTKGYLNRPELTTERFISSPFEKDEVIPPTPLNKGGNEPSKLYKTGDLGRYLPDGNIEYLGRIDNQVKIRGFRIELGEIESLLNQNEAVQSSCVIVREDNLGDKRLVAYVVPQPEINLTINEIRQFLRAKLPDYMVPTAFVLLDTFPLTPNGKIDRRALPVPDLQSQGEYIAPRNPIEEKMAQIWAEVLKLKRVSIEDNFFELGGHSLLATQVISRLQETFEIVVPLRYLFESPTIAQLSGVILKELQTGLGLKLPSIVPVNREEDIPLSWAQERLWFVNQLEGESGAYTIDLTMRLRGNLNVKALEKAFQAIIQRHEPLRTQFKLKDNKPIQAIDPNVTFTLPVVNLQNLSHSEQQVKNLLLAAASEPFDLESGSVLRVKLWQVKTEEYVLLLAIHHIAADGWSIGVLIDELSVYYRSFCTGTKADLPDLSIQYADFALWQRQWLTNEVLDRQLSYWKQQLKGVPLLHQLKGDRPRPAIQTFRGGTEKLQLDSKLTQQLKKLSQKSGSTLFMTLLAGFAVLLSRYSGQTDLVIGSPIANRNRTEVEKLIGFFVNSLVLRFDLSQEPTFEDFLGQVRQTTQNAYDHQDLPFEMLVEELQIERHLDRNPLIQIVFALQNAPSSPWDFPDIKIEDMQSGLDSVRVDLEVYLWDVPEGLGGFCSYNRDLFDAETIVRMMTHFKALLAAIGSNPQQPVALLPLLTPPEHQLLEEWNETKADYSYNKCIHQLVEEQAERTPDAIAVVFENQQLTYAQLNNRANQLAHHLRSLGVETEVIVGLCVERSLEMIVALIGILKAGGAYLPLDPEYPPARLEFMLFDSQIPLLLTQHSLIDKLPNHQGQTVFLEEIWEKTAQHSQDNLTAKVTPSNLANVIYTSGSTGKPKGVMVEHKGLCNLAQAQIETLGVHSSSRVLQFASFSFDACISEVLMALAAGATLYLGTKEALMPGLPLIERLRDHAITHITLPPSALAVLPWENLPSLQTIIVAGEACSPELVKKWSQGRNFFNGYGPTEGSVCATIAKCTPFDEKITIGRPIPNVQVYILDPHLQPVPIGVAGELHIGGAGLARGYLNRPELTQDKFIPSPFIPLNPPLEGGLLEQSTLKRLYKTGDLARYLPDGKIEYLGRIDNQVKVRGFRIELGEIDAVLSQHPLVQEAVVIARADHPSNNTSETELNTNLVGYLVPALKGQVLPEQLAQWQSEYVSDWQTIYEESYRKSQSTTDDPTFNISGWNSSYTGQAMTAAEMREWVDNTVSRILAGKPQRVLEIGCGSGLLLFPVAKHCQEYWGADYSSATIDNLERLCGTIEGLAGKVRLLHRTADNLAGIPQAAFDTVVINSVVQYFPSVDYLLQVLEGVMKAIAAHGKIFLGDIRSLPLLEPYHAAVQLARAETDKSLEQWQKQVNQSVATEEELLIEPQFFIALKQRFPQISWVEIAPKRGQADNELTQFRYDVTLHLGKDVQKTVIPWLNWQREGFSLAKLQDHLKLEQPEWLGIRDVPNQRVQEALQILDWLENPPVVSTVGELRQLLKEKPRMGINPEQMWQLGEKFGYTVHLSWWEGSQDGSFDVVFCRNGLTLESALKPSFWDNETVIPKSWTDYTNNPLYGKLVQKLIPQVREFVQQKLPSYMVPQAFVLLNALPLTPNGKIDRRALPTPDTATRNLATSFLAPRTPIETQMGQIWSEVLGLERIGIKDNFFELGGHSLLATQVISRSRDLFSVELSLQNLLEYPTIANLAQIIELLAVAQQGQAAITETLDDYEEGEL</sequence>
<dbReference type="GO" id="GO:0043041">
    <property type="term" value="P:amino acid activation for nonribosomal peptide biosynthetic process"/>
    <property type="evidence" value="ECO:0007669"/>
    <property type="project" value="TreeGrafter"/>
</dbReference>
<dbReference type="InterPro" id="IPR000873">
    <property type="entry name" value="AMP-dep_synth/lig_dom"/>
</dbReference>
<dbReference type="Gene3D" id="3.30.300.30">
    <property type="match status" value="5"/>
</dbReference>
<dbReference type="Gene3D" id="3.30.559.10">
    <property type="entry name" value="Chloramphenicol acetyltransferase-like domain"/>
    <property type="match status" value="4"/>
</dbReference>
<dbReference type="FunFam" id="1.10.1200.10:FF:000005">
    <property type="entry name" value="Nonribosomal peptide synthetase 1"/>
    <property type="match status" value="4"/>
</dbReference>
<keyword evidence="6" id="KW-0677">Repeat</keyword>
<dbReference type="Gene3D" id="3.40.50.150">
    <property type="entry name" value="Vaccinia Virus protein VP39"/>
    <property type="match status" value="1"/>
</dbReference>
<dbReference type="SUPFAM" id="SSF52777">
    <property type="entry name" value="CoA-dependent acyltransferases"/>
    <property type="match status" value="8"/>
</dbReference>
<evidence type="ECO:0000256" key="5">
    <source>
        <dbReference type="ARBA" id="ARBA00022598"/>
    </source>
</evidence>
<dbReference type="EC" id="6.-.-.-" evidence="8"/>
<reference evidence="8" key="1">
    <citation type="journal article" date="2017" name="Front. Microbiol.">
        <title>Evolution of Anabaenopeptin Peptide Structural Variability in the Cyanobacterium Planktothrix.</title>
        <authorList>
            <person name="Entfellner E."/>
            <person name="Frei M."/>
            <person name="Christiansen G."/>
            <person name="Deng L."/>
            <person name="Blom J."/>
            <person name="Kurmayer R."/>
        </authorList>
    </citation>
    <scope>NUCLEOTIDE SEQUENCE</scope>
    <source>
        <strain evidence="8">No758</strain>
    </source>
</reference>
<dbReference type="CDD" id="cd17643">
    <property type="entry name" value="A_NRPS_Cytc1-like"/>
    <property type="match status" value="1"/>
</dbReference>
<dbReference type="GO" id="GO:0031177">
    <property type="term" value="F:phosphopantetheine binding"/>
    <property type="evidence" value="ECO:0007669"/>
    <property type="project" value="InterPro"/>
</dbReference>
<name>A0A1U9WXQ3_PLAAG</name>
<dbReference type="InterPro" id="IPR009081">
    <property type="entry name" value="PP-bd_ACP"/>
</dbReference>
<dbReference type="PROSITE" id="PS00012">
    <property type="entry name" value="PHOSPHOPANTETHEINE"/>
    <property type="match status" value="3"/>
</dbReference>
<dbReference type="Pfam" id="PF00550">
    <property type="entry name" value="PP-binding"/>
    <property type="match status" value="4"/>
</dbReference>
<evidence type="ECO:0000256" key="4">
    <source>
        <dbReference type="ARBA" id="ARBA00022553"/>
    </source>
</evidence>
<dbReference type="FunFam" id="3.40.50.980:FF:000002">
    <property type="entry name" value="Enterobactin synthetase component F"/>
    <property type="match status" value="1"/>
</dbReference>
<dbReference type="Gene3D" id="2.30.38.10">
    <property type="entry name" value="Luciferase, Domain 3"/>
    <property type="match status" value="4"/>
</dbReference>
<keyword evidence="4" id="KW-0597">Phosphoprotein</keyword>
<dbReference type="InterPro" id="IPR045851">
    <property type="entry name" value="AMP-bd_C_sf"/>
</dbReference>
<dbReference type="FunFam" id="3.30.559.10:FF:000012">
    <property type="entry name" value="Non-ribosomal peptide synthetase"/>
    <property type="match status" value="4"/>
</dbReference>
<dbReference type="InterPro" id="IPR020806">
    <property type="entry name" value="PKS_PP-bd"/>
</dbReference>
<dbReference type="PANTHER" id="PTHR45527:SF1">
    <property type="entry name" value="FATTY ACID SYNTHASE"/>
    <property type="match status" value="1"/>
</dbReference>
<dbReference type="SUPFAM" id="SSF53335">
    <property type="entry name" value="S-adenosyl-L-methionine-dependent methyltransferases"/>
    <property type="match status" value="1"/>
</dbReference>
<dbReference type="SUPFAM" id="SSF56801">
    <property type="entry name" value="Acetyl-CoA synthetase-like"/>
    <property type="match status" value="4"/>
</dbReference>
<evidence type="ECO:0000256" key="2">
    <source>
        <dbReference type="ARBA" id="ARBA00006432"/>
    </source>
</evidence>
<feature type="domain" description="Carrier" evidence="7">
    <location>
        <begin position="999"/>
        <end position="1074"/>
    </location>
</feature>
<dbReference type="InterPro" id="IPR023213">
    <property type="entry name" value="CAT-like_dom_sf"/>
</dbReference>
<dbReference type="SMART" id="SM00823">
    <property type="entry name" value="PKS_PP"/>
    <property type="match status" value="4"/>
</dbReference>
<organism evidence="8">
    <name type="scientific">Planktothrix agardhii No758</name>
    <dbReference type="NCBI Taxonomy" id="1964479"/>
    <lineage>
        <taxon>Bacteria</taxon>
        <taxon>Bacillati</taxon>
        <taxon>Cyanobacteriota</taxon>
        <taxon>Cyanophyceae</taxon>
        <taxon>Oscillatoriophycideae</taxon>
        <taxon>Oscillatoriales</taxon>
        <taxon>Microcoleaceae</taxon>
        <taxon>Planktothrix</taxon>
    </lineage>
</organism>
<dbReference type="GO" id="GO:0005737">
    <property type="term" value="C:cytoplasm"/>
    <property type="evidence" value="ECO:0007669"/>
    <property type="project" value="TreeGrafter"/>
</dbReference>
<dbReference type="GO" id="GO:0009403">
    <property type="term" value="P:toxin biosynthetic process"/>
    <property type="evidence" value="ECO:0007669"/>
    <property type="project" value="UniProtKB-ARBA"/>
</dbReference>
<dbReference type="FunFam" id="3.40.50.12780:FF:000012">
    <property type="entry name" value="Non-ribosomal peptide synthetase"/>
    <property type="match status" value="4"/>
</dbReference>
<feature type="domain" description="Carrier" evidence="7">
    <location>
        <begin position="3166"/>
        <end position="3241"/>
    </location>
</feature>
<dbReference type="Pfam" id="PF13193">
    <property type="entry name" value="AMP-binding_C"/>
    <property type="match status" value="3"/>
</dbReference>
<dbReference type="GO" id="GO:0008610">
    <property type="term" value="P:lipid biosynthetic process"/>
    <property type="evidence" value="ECO:0007669"/>
    <property type="project" value="UniProtKB-ARBA"/>
</dbReference>
<keyword evidence="5 8" id="KW-0436">Ligase</keyword>
<dbReference type="NCBIfam" id="NF003417">
    <property type="entry name" value="PRK04813.1"/>
    <property type="match status" value="5"/>
</dbReference>
<comment type="similarity">
    <text evidence="2">Belongs to the ATP-dependent AMP-binding enzyme family.</text>
</comment>
<dbReference type="Gene3D" id="1.10.1200.10">
    <property type="entry name" value="ACP-like"/>
    <property type="match status" value="4"/>
</dbReference>
<dbReference type="CDD" id="cd19531">
    <property type="entry name" value="LCL_NRPS-like"/>
    <property type="match status" value="4"/>
</dbReference>
<proteinExistence type="inferred from homology"/>
<dbReference type="GO" id="GO:0016874">
    <property type="term" value="F:ligase activity"/>
    <property type="evidence" value="ECO:0007669"/>
    <property type="project" value="UniProtKB-KW"/>
</dbReference>
<dbReference type="FunFam" id="3.30.300.30:FF:000010">
    <property type="entry name" value="Enterobactin synthetase component F"/>
    <property type="match status" value="3"/>
</dbReference>
<feature type="domain" description="Carrier" evidence="7">
    <location>
        <begin position="2067"/>
        <end position="2142"/>
    </location>
</feature>
<feature type="domain" description="Carrier" evidence="7">
    <location>
        <begin position="4657"/>
        <end position="4732"/>
    </location>
</feature>
<dbReference type="CDD" id="cd17644">
    <property type="entry name" value="A_NRPS_ApnA-like"/>
    <property type="match status" value="2"/>
</dbReference>
<dbReference type="FunFam" id="2.30.38.10:FF:000001">
    <property type="entry name" value="Non-ribosomal peptide synthetase PvdI"/>
    <property type="match status" value="4"/>
</dbReference>
<dbReference type="NCBIfam" id="TIGR01733">
    <property type="entry name" value="AA-adenyl-dom"/>
    <property type="match status" value="4"/>
</dbReference>
<dbReference type="InterPro" id="IPR025110">
    <property type="entry name" value="AMP-bd_C"/>
</dbReference>
<gene>
    <name evidence="8" type="primary">ociB</name>
</gene>
<evidence type="ECO:0000256" key="6">
    <source>
        <dbReference type="ARBA" id="ARBA00022737"/>
    </source>
</evidence>
<dbReference type="PANTHER" id="PTHR45527">
    <property type="entry name" value="NONRIBOSOMAL PEPTIDE SYNTHETASE"/>
    <property type="match status" value="1"/>
</dbReference>
<dbReference type="Pfam" id="PF00668">
    <property type="entry name" value="Condensation"/>
    <property type="match status" value="4"/>
</dbReference>
<dbReference type="CDD" id="cd02440">
    <property type="entry name" value="AdoMet_MTases"/>
    <property type="match status" value="1"/>
</dbReference>
<protein>
    <submittedName>
        <fullName evidence="8">OciB</fullName>
        <ecNumber evidence="8">6.-.-.-</ecNumber>
    </submittedName>
</protein>
<dbReference type="FunFam" id="3.40.50.980:FF:000001">
    <property type="entry name" value="Non-ribosomal peptide synthetase"/>
    <property type="match status" value="4"/>
</dbReference>
<evidence type="ECO:0000259" key="7">
    <source>
        <dbReference type="PROSITE" id="PS50075"/>
    </source>
</evidence>
<evidence type="ECO:0000313" key="8">
    <source>
        <dbReference type="EMBL" id="AQY61072.1"/>
    </source>
</evidence>
<dbReference type="FunFam" id="3.30.559.30:FF:000001">
    <property type="entry name" value="Non-ribosomal peptide synthetase"/>
    <property type="match status" value="2"/>
</dbReference>
<evidence type="ECO:0000256" key="3">
    <source>
        <dbReference type="ARBA" id="ARBA00022450"/>
    </source>
</evidence>
<dbReference type="PROSITE" id="PS00455">
    <property type="entry name" value="AMP_BINDING"/>
    <property type="match status" value="4"/>
</dbReference>
<evidence type="ECO:0000256" key="1">
    <source>
        <dbReference type="ARBA" id="ARBA00001957"/>
    </source>
</evidence>
<dbReference type="InterPro" id="IPR036736">
    <property type="entry name" value="ACP-like_sf"/>
</dbReference>
<dbReference type="Gene3D" id="3.40.50.980">
    <property type="match status" value="8"/>
</dbReference>
<dbReference type="InterPro" id="IPR006162">
    <property type="entry name" value="Ppantetheine_attach_site"/>
</dbReference>
<dbReference type="CDD" id="cd17652">
    <property type="entry name" value="A_NRPS_CmdD_like"/>
    <property type="match status" value="1"/>
</dbReference>
<dbReference type="PROSITE" id="PS50075">
    <property type="entry name" value="CARRIER"/>
    <property type="match status" value="4"/>
</dbReference>
<keyword evidence="3" id="KW-0596">Phosphopantetheine</keyword>
<dbReference type="InterPro" id="IPR029063">
    <property type="entry name" value="SAM-dependent_MTases_sf"/>
</dbReference>
<dbReference type="InterPro" id="IPR010071">
    <property type="entry name" value="AA_adenyl_dom"/>
</dbReference>
<dbReference type="SUPFAM" id="SSF47336">
    <property type="entry name" value="ACP-like"/>
    <property type="match status" value="4"/>
</dbReference>
<dbReference type="InterPro" id="IPR020845">
    <property type="entry name" value="AMP-binding_CS"/>
</dbReference>
<dbReference type="InterPro" id="IPR001242">
    <property type="entry name" value="Condensation_dom"/>
</dbReference>
<dbReference type="Gene3D" id="3.30.559.30">
    <property type="entry name" value="Nonribosomal peptide synthetase, condensation domain"/>
    <property type="match status" value="4"/>
</dbReference>
<dbReference type="Pfam" id="PF00501">
    <property type="entry name" value="AMP-binding"/>
    <property type="match status" value="4"/>
</dbReference>
<comment type="cofactor">
    <cofactor evidence="1">
        <name>pantetheine 4'-phosphate</name>
        <dbReference type="ChEBI" id="CHEBI:47942"/>
    </cofactor>
</comment>